<evidence type="ECO:0000256" key="1">
    <source>
        <dbReference type="SAM" id="MobiDB-lite"/>
    </source>
</evidence>
<protein>
    <submittedName>
        <fullName evidence="2">Uncharacterized protein</fullName>
    </submittedName>
</protein>
<gene>
    <name evidence="2" type="ORF">K402DRAFT_399318</name>
</gene>
<evidence type="ECO:0000313" key="3">
    <source>
        <dbReference type="Proteomes" id="UP000800041"/>
    </source>
</evidence>
<evidence type="ECO:0000313" key="2">
    <source>
        <dbReference type="EMBL" id="KAF1992166.1"/>
    </source>
</evidence>
<proteinExistence type="predicted"/>
<dbReference type="EMBL" id="ML977137">
    <property type="protein sequence ID" value="KAF1992166.1"/>
    <property type="molecule type" value="Genomic_DNA"/>
</dbReference>
<feature type="region of interest" description="Disordered" evidence="1">
    <location>
        <begin position="176"/>
        <end position="244"/>
    </location>
</feature>
<feature type="compositionally biased region" description="Basic and acidic residues" evidence="1">
    <location>
        <begin position="180"/>
        <end position="193"/>
    </location>
</feature>
<accession>A0A6G1HG08</accession>
<organism evidence="2 3">
    <name type="scientific">Aulographum hederae CBS 113979</name>
    <dbReference type="NCBI Taxonomy" id="1176131"/>
    <lineage>
        <taxon>Eukaryota</taxon>
        <taxon>Fungi</taxon>
        <taxon>Dikarya</taxon>
        <taxon>Ascomycota</taxon>
        <taxon>Pezizomycotina</taxon>
        <taxon>Dothideomycetes</taxon>
        <taxon>Pleosporomycetidae</taxon>
        <taxon>Aulographales</taxon>
        <taxon>Aulographaceae</taxon>
    </lineage>
</organism>
<keyword evidence="3" id="KW-1185">Reference proteome</keyword>
<sequence length="322" mass="35768">MGPLTDDESGLSPRRVTRHLPNLSHEGIDYKTCDVVRTHTKGIPDAYLPTAAYIKSATATEIADQAVNMRGRKWWVKHQRAAFTVIGRDKHDRTIFENFPLEATVKVVFHPKVGEKVVAVYHGDTAVFFARGAEVYRHRKCTECQSAGKACDNQFPCSSCGKTKICQAVEVAAPGPFDLSKTEPRTSPEDRSRATPSPTKALADLSIASPSPSKRRTRKDHYEISESPPKKHNQRRNLSPQREQVPSFDLMLQASPVTAESSFIGPDSSLDLSLPSILSVQDVQTSHDTQDPFIEKSTEILGRIGEGVQERRSEYQIGEHYA</sequence>
<name>A0A6G1HG08_9PEZI</name>
<reference evidence="2" key="1">
    <citation type="journal article" date="2020" name="Stud. Mycol.">
        <title>101 Dothideomycetes genomes: a test case for predicting lifestyles and emergence of pathogens.</title>
        <authorList>
            <person name="Haridas S."/>
            <person name="Albert R."/>
            <person name="Binder M."/>
            <person name="Bloem J."/>
            <person name="Labutti K."/>
            <person name="Salamov A."/>
            <person name="Andreopoulos B."/>
            <person name="Baker S."/>
            <person name="Barry K."/>
            <person name="Bills G."/>
            <person name="Bluhm B."/>
            <person name="Cannon C."/>
            <person name="Castanera R."/>
            <person name="Culley D."/>
            <person name="Daum C."/>
            <person name="Ezra D."/>
            <person name="Gonzalez J."/>
            <person name="Henrissat B."/>
            <person name="Kuo A."/>
            <person name="Liang C."/>
            <person name="Lipzen A."/>
            <person name="Lutzoni F."/>
            <person name="Magnuson J."/>
            <person name="Mondo S."/>
            <person name="Nolan M."/>
            <person name="Ohm R."/>
            <person name="Pangilinan J."/>
            <person name="Park H.-J."/>
            <person name="Ramirez L."/>
            <person name="Alfaro M."/>
            <person name="Sun H."/>
            <person name="Tritt A."/>
            <person name="Yoshinaga Y."/>
            <person name="Zwiers L.-H."/>
            <person name="Turgeon B."/>
            <person name="Goodwin S."/>
            <person name="Spatafora J."/>
            <person name="Crous P."/>
            <person name="Grigoriev I."/>
        </authorList>
    </citation>
    <scope>NUCLEOTIDE SEQUENCE</scope>
    <source>
        <strain evidence="2">CBS 113979</strain>
    </source>
</reference>
<dbReference type="AlphaFoldDB" id="A0A6G1HG08"/>
<dbReference type="Proteomes" id="UP000800041">
    <property type="component" value="Unassembled WGS sequence"/>
</dbReference>